<sequence>MRLQTDLKGLQRLGAMSAIALALTSCQAPPLSSEANSTAIAPSTPASTAASFAEVIAVEATAGEPGAYTLAVTIKSPDTGCDQYANWWEVISEEGDLIFRRVLAHSHVEEQPFWRPGGAIAVQPEQTLIIRAHMYPTGYGRQAMQGSVSQGFTVVQLAEGFAAELAQAAPQPPGCDH</sequence>
<comment type="caution">
    <text evidence="1">The sequence shown here is derived from an EMBL/GenBank/DDBJ whole genome shotgun (WGS) entry which is preliminary data.</text>
</comment>
<protein>
    <recommendedName>
        <fullName evidence="3">Lipoprotein</fullName>
    </recommendedName>
</protein>
<reference evidence="1 2" key="1">
    <citation type="submission" date="2024-10" db="EMBL/GenBank/DDBJ databases">
        <authorList>
            <person name="Ratan Roy A."/>
            <person name="Morales Sandoval P.H."/>
            <person name="De Los Santos Villalobos S."/>
            <person name="Chakraborty S."/>
            <person name="Mukherjee J."/>
        </authorList>
    </citation>
    <scope>NUCLEOTIDE SEQUENCE [LARGE SCALE GENOMIC DNA]</scope>
    <source>
        <strain evidence="1 2">S1</strain>
    </source>
</reference>
<dbReference type="PROSITE" id="PS51257">
    <property type="entry name" value="PROKAR_LIPOPROTEIN"/>
    <property type="match status" value="1"/>
</dbReference>
<evidence type="ECO:0000313" key="1">
    <source>
        <dbReference type="EMBL" id="MFE4108266.1"/>
    </source>
</evidence>
<dbReference type="RefSeq" id="WP_377967817.1">
    <property type="nucleotide sequence ID" value="NZ_JBHZOL010000103.1"/>
</dbReference>
<evidence type="ECO:0000313" key="2">
    <source>
        <dbReference type="Proteomes" id="UP001600165"/>
    </source>
</evidence>
<evidence type="ECO:0008006" key="3">
    <source>
        <dbReference type="Google" id="ProtNLM"/>
    </source>
</evidence>
<name>A0ABW6IJ62_9CYAN</name>
<accession>A0ABW6IJ62</accession>
<dbReference type="Proteomes" id="UP001600165">
    <property type="component" value="Unassembled WGS sequence"/>
</dbReference>
<proteinExistence type="predicted"/>
<dbReference type="EMBL" id="JBHZOL010000103">
    <property type="protein sequence ID" value="MFE4108266.1"/>
    <property type="molecule type" value="Genomic_DNA"/>
</dbReference>
<organism evidence="1 2">
    <name type="scientific">Almyronema epifaneia S1</name>
    <dbReference type="NCBI Taxonomy" id="2991925"/>
    <lineage>
        <taxon>Bacteria</taxon>
        <taxon>Bacillati</taxon>
        <taxon>Cyanobacteriota</taxon>
        <taxon>Cyanophyceae</taxon>
        <taxon>Nodosilineales</taxon>
        <taxon>Nodosilineaceae</taxon>
        <taxon>Almyronema</taxon>
        <taxon>Almyronema epifaneia</taxon>
    </lineage>
</organism>
<keyword evidence="2" id="KW-1185">Reference proteome</keyword>
<gene>
    <name evidence="1" type="ORF">ACFVKH_18440</name>
</gene>